<accession>A0AAW2JM03</accession>
<keyword evidence="1" id="KW-0732">Signal</keyword>
<evidence type="ECO:0000313" key="2">
    <source>
        <dbReference type="EMBL" id="KAL0294686.1"/>
    </source>
</evidence>
<protein>
    <submittedName>
        <fullName evidence="2">Uncharacterized protein</fullName>
    </submittedName>
</protein>
<sequence length="106" mass="11762">MFLWINGAIIFCYGRGLTVHRGCLLAPQRVLPSLGVGDPTIPFGENPVRLAIEVVHLLPGRELLGGSLDRFRSRYRQGGISLFKDDHFGLCCHLDRGEDCQLLENG</sequence>
<dbReference type="AlphaFoldDB" id="A0AAW2JM03"/>
<name>A0AAW2JM03_SESRA</name>
<reference evidence="2" key="2">
    <citation type="journal article" date="2024" name="Plant">
        <title>Genomic evolution and insights into agronomic trait innovations of Sesamum species.</title>
        <authorList>
            <person name="Miao H."/>
            <person name="Wang L."/>
            <person name="Qu L."/>
            <person name="Liu H."/>
            <person name="Sun Y."/>
            <person name="Le M."/>
            <person name="Wang Q."/>
            <person name="Wei S."/>
            <person name="Zheng Y."/>
            <person name="Lin W."/>
            <person name="Duan Y."/>
            <person name="Cao H."/>
            <person name="Xiong S."/>
            <person name="Wang X."/>
            <person name="Wei L."/>
            <person name="Li C."/>
            <person name="Ma Q."/>
            <person name="Ju M."/>
            <person name="Zhao R."/>
            <person name="Li G."/>
            <person name="Mu C."/>
            <person name="Tian Q."/>
            <person name="Mei H."/>
            <person name="Zhang T."/>
            <person name="Gao T."/>
            <person name="Zhang H."/>
        </authorList>
    </citation>
    <scope>NUCLEOTIDE SEQUENCE</scope>
    <source>
        <strain evidence="2">G02</strain>
    </source>
</reference>
<reference evidence="2" key="1">
    <citation type="submission" date="2020-06" db="EMBL/GenBank/DDBJ databases">
        <authorList>
            <person name="Li T."/>
            <person name="Hu X."/>
            <person name="Zhang T."/>
            <person name="Song X."/>
            <person name="Zhang H."/>
            <person name="Dai N."/>
            <person name="Sheng W."/>
            <person name="Hou X."/>
            <person name="Wei L."/>
        </authorList>
    </citation>
    <scope>NUCLEOTIDE SEQUENCE</scope>
    <source>
        <strain evidence="2">G02</strain>
        <tissue evidence="2">Leaf</tissue>
    </source>
</reference>
<comment type="caution">
    <text evidence="2">The sequence shown here is derived from an EMBL/GenBank/DDBJ whole genome shotgun (WGS) entry which is preliminary data.</text>
</comment>
<gene>
    <name evidence="2" type="ORF">Sradi_6874000</name>
</gene>
<feature type="chain" id="PRO_5043912609" evidence="1">
    <location>
        <begin position="17"/>
        <end position="106"/>
    </location>
</feature>
<dbReference type="EMBL" id="JACGWJ010000141">
    <property type="protein sequence ID" value="KAL0294686.1"/>
    <property type="molecule type" value="Genomic_DNA"/>
</dbReference>
<evidence type="ECO:0000256" key="1">
    <source>
        <dbReference type="SAM" id="SignalP"/>
    </source>
</evidence>
<feature type="signal peptide" evidence="1">
    <location>
        <begin position="1"/>
        <end position="16"/>
    </location>
</feature>
<organism evidence="2">
    <name type="scientific">Sesamum radiatum</name>
    <name type="common">Black benniseed</name>
    <dbReference type="NCBI Taxonomy" id="300843"/>
    <lineage>
        <taxon>Eukaryota</taxon>
        <taxon>Viridiplantae</taxon>
        <taxon>Streptophyta</taxon>
        <taxon>Embryophyta</taxon>
        <taxon>Tracheophyta</taxon>
        <taxon>Spermatophyta</taxon>
        <taxon>Magnoliopsida</taxon>
        <taxon>eudicotyledons</taxon>
        <taxon>Gunneridae</taxon>
        <taxon>Pentapetalae</taxon>
        <taxon>asterids</taxon>
        <taxon>lamiids</taxon>
        <taxon>Lamiales</taxon>
        <taxon>Pedaliaceae</taxon>
        <taxon>Sesamum</taxon>
    </lineage>
</organism>
<proteinExistence type="predicted"/>